<dbReference type="Pfam" id="PF05180">
    <property type="entry name" value="zf-DNL"/>
    <property type="match status" value="1"/>
</dbReference>
<name>A0A507EY07_9FUNG</name>
<dbReference type="Proteomes" id="UP000320333">
    <property type="component" value="Unassembled WGS sequence"/>
</dbReference>
<evidence type="ECO:0000313" key="2">
    <source>
        <dbReference type="EMBL" id="TPX68794.1"/>
    </source>
</evidence>
<organism evidence="2 3">
    <name type="scientific">Chytriomyces confervae</name>
    <dbReference type="NCBI Taxonomy" id="246404"/>
    <lineage>
        <taxon>Eukaryota</taxon>
        <taxon>Fungi</taxon>
        <taxon>Fungi incertae sedis</taxon>
        <taxon>Chytridiomycota</taxon>
        <taxon>Chytridiomycota incertae sedis</taxon>
        <taxon>Chytridiomycetes</taxon>
        <taxon>Chytridiales</taxon>
        <taxon>Chytriomycetaceae</taxon>
        <taxon>Chytriomyces</taxon>
    </lineage>
</organism>
<evidence type="ECO:0000259" key="1">
    <source>
        <dbReference type="Pfam" id="PF05180"/>
    </source>
</evidence>
<dbReference type="OrthoDB" id="512667at2759"/>
<evidence type="ECO:0000313" key="3">
    <source>
        <dbReference type="Proteomes" id="UP000320333"/>
    </source>
</evidence>
<proteinExistence type="predicted"/>
<dbReference type="GO" id="GO:0008270">
    <property type="term" value="F:zinc ion binding"/>
    <property type="evidence" value="ECO:0007669"/>
    <property type="project" value="InterPro"/>
</dbReference>
<dbReference type="AlphaFoldDB" id="A0A507EY07"/>
<sequence length="57" mass="6521">MPKKACEKGIILYDRCQAKHMIADHLGWFDTVKKERYDLRLSFKCAVETAMGISLCG</sequence>
<accession>A0A507EY07</accession>
<reference evidence="2 3" key="1">
    <citation type="journal article" date="2019" name="Sci. Rep.">
        <title>Comparative genomics of chytrid fungi reveal insights into the obligate biotrophic and pathogenic lifestyle of Synchytrium endobioticum.</title>
        <authorList>
            <person name="van de Vossenberg B.T.L.H."/>
            <person name="Warris S."/>
            <person name="Nguyen H.D.T."/>
            <person name="van Gent-Pelzer M.P.E."/>
            <person name="Joly D.L."/>
            <person name="van de Geest H.C."/>
            <person name="Bonants P.J.M."/>
            <person name="Smith D.S."/>
            <person name="Levesque C.A."/>
            <person name="van der Lee T.A.J."/>
        </authorList>
    </citation>
    <scope>NUCLEOTIDE SEQUENCE [LARGE SCALE GENOMIC DNA]</scope>
    <source>
        <strain evidence="2 3">CBS 675.73</strain>
    </source>
</reference>
<protein>
    <recommendedName>
        <fullName evidence="1">DNL-type domain-containing protein</fullName>
    </recommendedName>
</protein>
<comment type="caution">
    <text evidence="2">The sequence shown here is derived from an EMBL/GenBank/DDBJ whole genome shotgun (WGS) entry which is preliminary data.</text>
</comment>
<dbReference type="EMBL" id="QEAP01000341">
    <property type="protein sequence ID" value="TPX68794.1"/>
    <property type="molecule type" value="Genomic_DNA"/>
</dbReference>
<dbReference type="InterPro" id="IPR007853">
    <property type="entry name" value="Znf_DNL-typ"/>
</dbReference>
<keyword evidence="3" id="KW-1185">Reference proteome</keyword>
<gene>
    <name evidence="2" type="ORF">CcCBS67573_g07064</name>
</gene>
<feature type="domain" description="DNL-type" evidence="1">
    <location>
        <begin position="2"/>
        <end position="34"/>
    </location>
</feature>